<dbReference type="AlphaFoldDB" id="A9WAC3"/>
<protein>
    <submittedName>
        <fullName evidence="1">Uncharacterized protein</fullName>
    </submittedName>
</protein>
<reference evidence="2" key="1">
    <citation type="journal article" date="2011" name="BMC Genomics">
        <title>Complete genome sequence of the filamentous anoxygenic phototrophic bacterium Chloroflexus aurantiacus.</title>
        <authorList>
            <person name="Tang K.H."/>
            <person name="Barry K."/>
            <person name="Chertkov O."/>
            <person name="Dalin E."/>
            <person name="Han C.S."/>
            <person name="Hauser L.J."/>
            <person name="Honchak B.M."/>
            <person name="Karbach L.E."/>
            <person name="Land M.L."/>
            <person name="Lapidus A."/>
            <person name="Larimer F.W."/>
            <person name="Mikhailova N."/>
            <person name="Pitluck S."/>
            <person name="Pierson B.K."/>
            <person name="Blankenship R.E."/>
        </authorList>
    </citation>
    <scope>NUCLEOTIDE SEQUENCE [LARGE SCALE GENOMIC DNA]</scope>
    <source>
        <strain evidence="2">ATCC 29366 / DSM 635 / J-10-fl</strain>
    </source>
</reference>
<sequence length="117" mass="13220">MVGLELCLLLSVLVWLLLSAPPRPSLTTTPDLSRLTDEIQGRLSGLIIDPVIEVKPGVFVRSSNVRGFHYEGNVYYYYIEGVPNYDPLSRGLLRPDQVEIMLRDDSGEQTIVIYRVQ</sequence>
<dbReference type="HOGENOM" id="CLU_150049_0_0_0"/>
<name>A9WAC3_CHLAA</name>
<dbReference type="KEGG" id="cau:Caur_1454"/>
<proteinExistence type="predicted"/>
<dbReference type="Proteomes" id="UP000002008">
    <property type="component" value="Chromosome"/>
</dbReference>
<dbReference type="eggNOG" id="ENOG502ZWCT">
    <property type="taxonomic scope" value="Bacteria"/>
</dbReference>
<gene>
    <name evidence="1" type="ordered locus">Caur_1454</name>
</gene>
<keyword evidence="2" id="KW-1185">Reference proteome</keyword>
<accession>A9WAC3</accession>
<evidence type="ECO:0000313" key="1">
    <source>
        <dbReference type="EMBL" id="ABY34682.1"/>
    </source>
</evidence>
<dbReference type="InParanoid" id="A9WAC3"/>
<organism evidence="1 2">
    <name type="scientific">Chloroflexus aurantiacus (strain ATCC 29366 / DSM 635 / J-10-fl)</name>
    <dbReference type="NCBI Taxonomy" id="324602"/>
    <lineage>
        <taxon>Bacteria</taxon>
        <taxon>Bacillati</taxon>
        <taxon>Chloroflexota</taxon>
        <taxon>Chloroflexia</taxon>
        <taxon>Chloroflexales</taxon>
        <taxon>Chloroflexineae</taxon>
        <taxon>Chloroflexaceae</taxon>
        <taxon>Chloroflexus</taxon>
    </lineage>
</organism>
<dbReference type="PATRIC" id="fig|324602.8.peg.1655"/>
<evidence type="ECO:0000313" key="2">
    <source>
        <dbReference type="Proteomes" id="UP000002008"/>
    </source>
</evidence>
<dbReference type="EnsemblBacteria" id="ABY34682">
    <property type="protein sequence ID" value="ABY34682"/>
    <property type="gene ID" value="Caur_1454"/>
</dbReference>
<dbReference type="EMBL" id="CP000909">
    <property type="protein sequence ID" value="ABY34682.1"/>
    <property type="molecule type" value="Genomic_DNA"/>
</dbReference>